<dbReference type="EMBL" id="JBHTCQ010000001">
    <property type="protein sequence ID" value="MFC7403474.1"/>
    <property type="molecule type" value="Genomic_DNA"/>
</dbReference>
<dbReference type="Proteomes" id="UP001596455">
    <property type="component" value="Unassembled WGS sequence"/>
</dbReference>
<keyword evidence="1" id="KW-1133">Transmembrane helix</keyword>
<sequence length="102" mass="11570">MIFFGWGGKSLSKQVSPQHVVVRTYRYFHLMFLFRVAFKYSYQLATAGPQGWMHRPMSDEEALQALGGEHLSPNWWQRFSIWILPVGIAVAIALGNLATLGS</sequence>
<keyword evidence="1" id="KW-0812">Transmembrane</keyword>
<keyword evidence="1" id="KW-0472">Membrane</keyword>
<organism evidence="2 3">
    <name type="scientific">Georgenia alba</name>
    <dbReference type="NCBI Taxonomy" id="2233858"/>
    <lineage>
        <taxon>Bacteria</taxon>
        <taxon>Bacillati</taxon>
        <taxon>Actinomycetota</taxon>
        <taxon>Actinomycetes</taxon>
        <taxon>Micrococcales</taxon>
        <taxon>Bogoriellaceae</taxon>
        <taxon>Georgenia</taxon>
    </lineage>
</organism>
<gene>
    <name evidence="2" type="ORF">ACFQQL_00025</name>
</gene>
<dbReference type="RefSeq" id="WP_382389968.1">
    <property type="nucleotide sequence ID" value="NZ_JBHTCQ010000001.1"/>
</dbReference>
<evidence type="ECO:0000313" key="3">
    <source>
        <dbReference type="Proteomes" id="UP001596455"/>
    </source>
</evidence>
<keyword evidence="3" id="KW-1185">Reference proteome</keyword>
<evidence type="ECO:0000256" key="1">
    <source>
        <dbReference type="SAM" id="Phobius"/>
    </source>
</evidence>
<comment type="caution">
    <text evidence="2">The sequence shown here is derived from an EMBL/GenBank/DDBJ whole genome shotgun (WGS) entry which is preliminary data.</text>
</comment>
<evidence type="ECO:0000313" key="2">
    <source>
        <dbReference type="EMBL" id="MFC7403474.1"/>
    </source>
</evidence>
<proteinExistence type="predicted"/>
<protein>
    <submittedName>
        <fullName evidence="2">Uncharacterized protein</fullName>
    </submittedName>
</protein>
<accession>A0ABW2Q1T2</accession>
<name>A0ABW2Q1T2_9MICO</name>
<reference evidence="3" key="1">
    <citation type="journal article" date="2019" name="Int. J. Syst. Evol. Microbiol.">
        <title>The Global Catalogue of Microorganisms (GCM) 10K type strain sequencing project: providing services to taxonomists for standard genome sequencing and annotation.</title>
        <authorList>
            <consortium name="The Broad Institute Genomics Platform"/>
            <consortium name="The Broad Institute Genome Sequencing Center for Infectious Disease"/>
            <person name="Wu L."/>
            <person name="Ma J."/>
        </authorList>
    </citation>
    <scope>NUCLEOTIDE SEQUENCE [LARGE SCALE GENOMIC DNA]</scope>
    <source>
        <strain evidence="3">JCM 1490</strain>
    </source>
</reference>
<feature type="transmembrane region" description="Helical" evidence="1">
    <location>
        <begin position="79"/>
        <end position="100"/>
    </location>
</feature>